<organism evidence="1 2">
    <name type="scientific">Clostridium combesii</name>
    <dbReference type="NCBI Taxonomy" id="39481"/>
    <lineage>
        <taxon>Bacteria</taxon>
        <taxon>Bacillati</taxon>
        <taxon>Bacillota</taxon>
        <taxon>Clostridia</taxon>
        <taxon>Eubacteriales</taxon>
        <taxon>Clostridiaceae</taxon>
        <taxon>Clostridium</taxon>
    </lineage>
</organism>
<comment type="caution">
    <text evidence="1">The sequence shown here is derived from an EMBL/GenBank/DDBJ whole genome shotgun (WGS) entry which is preliminary data.</text>
</comment>
<dbReference type="AlphaFoldDB" id="A0A2G7HCS3"/>
<protein>
    <submittedName>
        <fullName evidence="1">Uncharacterized protein</fullName>
    </submittedName>
</protein>
<gene>
    <name evidence="1" type="ORF">CS538_15890</name>
</gene>
<evidence type="ECO:0000313" key="2">
    <source>
        <dbReference type="Proteomes" id="UP000231322"/>
    </source>
</evidence>
<keyword evidence="2" id="KW-1185">Reference proteome</keyword>
<sequence length="68" mass="8491">MKKYFIPWKRITRTSYYNKLVIIRLELYNFIYYTNKYVVKYGIFNKEKLITLLKKQKNIASFEKNIKK</sequence>
<proteinExistence type="predicted"/>
<evidence type="ECO:0000313" key="1">
    <source>
        <dbReference type="EMBL" id="PIH02903.1"/>
    </source>
</evidence>
<name>A0A2G7HCS3_9CLOT</name>
<reference evidence="1 2" key="1">
    <citation type="submission" date="2017-10" db="EMBL/GenBank/DDBJ databases">
        <title>Reclassification of Eubacterium combesii and discrepancies in the nomenclature of botulinum neurotoxin producing clostridia. Request for an Opinion.</title>
        <authorList>
            <person name="Dobritsa A.P."/>
            <person name="Kutumbaka K.K."/>
            <person name="Samadpour M."/>
        </authorList>
    </citation>
    <scope>NUCLEOTIDE SEQUENCE [LARGE SCALE GENOMIC DNA]</scope>
    <source>
        <strain evidence="1 2">DSM 20696</strain>
    </source>
</reference>
<accession>A0A2G7HCS3</accession>
<dbReference type="EMBL" id="PEIK01000015">
    <property type="protein sequence ID" value="PIH02903.1"/>
    <property type="molecule type" value="Genomic_DNA"/>
</dbReference>
<dbReference type="Proteomes" id="UP000231322">
    <property type="component" value="Unassembled WGS sequence"/>
</dbReference>